<dbReference type="AlphaFoldDB" id="A0A4R5Q7E1"/>
<accession>A0A4R5Q7E1</accession>
<dbReference type="EMBL" id="SMSJ01000095">
    <property type="protein sequence ID" value="TDH58810.1"/>
    <property type="molecule type" value="Genomic_DNA"/>
</dbReference>
<evidence type="ECO:0000313" key="2">
    <source>
        <dbReference type="Proteomes" id="UP000295096"/>
    </source>
</evidence>
<protein>
    <submittedName>
        <fullName evidence="1">Uncharacterized protein</fullName>
    </submittedName>
</protein>
<dbReference type="OrthoDB" id="7288230at2"/>
<proteinExistence type="predicted"/>
<organism evidence="1 2">
    <name type="scientific">Dankookia rubra</name>
    <dbReference type="NCBI Taxonomy" id="1442381"/>
    <lineage>
        <taxon>Bacteria</taxon>
        <taxon>Pseudomonadati</taxon>
        <taxon>Pseudomonadota</taxon>
        <taxon>Alphaproteobacteria</taxon>
        <taxon>Acetobacterales</taxon>
        <taxon>Roseomonadaceae</taxon>
        <taxon>Dankookia</taxon>
    </lineage>
</organism>
<comment type="caution">
    <text evidence="1">The sequence shown here is derived from an EMBL/GenBank/DDBJ whole genome shotgun (WGS) entry which is preliminary data.</text>
</comment>
<gene>
    <name evidence="1" type="ORF">E2C06_30545</name>
</gene>
<dbReference type="Proteomes" id="UP000295096">
    <property type="component" value="Unassembled WGS sequence"/>
</dbReference>
<name>A0A4R5Q7E1_9PROT</name>
<reference evidence="1 2" key="1">
    <citation type="journal article" date="2016" name="J. Microbiol.">
        <title>Dankookia rubra gen. nov., sp. nov., an alphaproteobacterium isolated from sediment of a shallow stream.</title>
        <authorList>
            <person name="Kim W.H."/>
            <person name="Kim D.H."/>
            <person name="Kang K."/>
            <person name="Ahn T.Y."/>
        </authorList>
    </citation>
    <scope>NUCLEOTIDE SEQUENCE [LARGE SCALE GENOMIC DNA]</scope>
    <source>
        <strain evidence="1 2">JCM30602</strain>
    </source>
</reference>
<dbReference type="RefSeq" id="WP_133292360.1">
    <property type="nucleotide sequence ID" value="NZ_SMSJ01000095.1"/>
</dbReference>
<keyword evidence="2" id="KW-1185">Reference proteome</keyword>
<sequence>METELAKSLSQQNDKIDALRGEIHAIKGAFAVLIAHVALLTRAPHAKREEILRNLEAMLPSALAQIEHDASPASAAGFERSIETLAHMARNAVRFDPVTPGAASTPTARDS</sequence>
<evidence type="ECO:0000313" key="1">
    <source>
        <dbReference type="EMBL" id="TDH58810.1"/>
    </source>
</evidence>